<dbReference type="EMBL" id="FWFR01000003">
    <property type="protein sequence ID" value="SLN70203.1"/>
    <property type="molecule type" value="Genomic_DNA"/>
</dbReference>
<gene>
    <name evidence="2" type="ORF">OCH7691_03260</name>
</gene>
<feature type="domain" description="Ribbon-helix-helix" evidence="1">
    <location>
        <begin position="2"/>
        <end position="62"/>
    </location>
</feature>
<name>A0A1Y5TRA2_9PROT</name>
<reference evidence="2 3" key="1">
    <citation type="submission" date="2017-03" db="EMBL/GenBank/DDBJ databases">
        <authorList>
            <person name="Afonso C.L."/>
            <person name="Miller P.J."/>
            <person name="Scott M.A."/>
            <person name="Spackman E."/>
            <person name="Goraichik I."/>
            <person name="Dimitrov K.M."/>
            <person name="Suarez D.L."/>
            <person name="Swayne D.E."/>
        </authorList>
    </citation>
    <scope>NUCLEOTIDE SEQUENCE [LARGE SCALE GENOMIC DNA]</scope>
    <source>
        <strain evidence="2 3">CECT 7691</strain>
    </source>
</reference>
<dbReference type="Gene3D" id="1.10.3990.20">
    <property type="entry name" value="protein bp1543"/>
    <property type="match status" value="1"/>
</dbReference>
<evidence type="ECO:0000313" key="2">
    <source>
        <dbReference type="EMBL" id="SLN70203.1"/>
    </source>
</evidence>
<evidence type="ECO:0000259" key="1">
    <source>
        <dbReference type="Pfam" id="PF13467"/>
    </source>
</evidence>
<dbReference type="AlphaFoldDB" id="A0A1Y5TRA2"/>
<dbReference type="InParanoid" id="A0A1Y5TRA2"/>
<organism evidence="2 3">
    <name type="scientific">Oceanibacterium hippocampi</name>
    <dbReference type="NCBI Taxonomy" id="745714"/>
    <lineage>
        <taxon>Bacteria</taxon>
        <taxon>Pseudomonadati</taxon>
        <taxon>Pseudomonadota</taxon>
        <taxon>Alphaproteobacteria</taxon>
        <taxon>Sneathiellales</taxon>
        <taxon>Sneathiellaceae</taxon>
        <taxon>Oceanibacterium</taxon>
    </lineage>
</organism>
<accession>A0A1Y5TRA2</accession>
<dbReference type="Pfam" id="PF13467">
    <property type="entry name" value="RHH_4"/>
    <property type="match status" value="1"/>
</dbReference>
<dbReference type="InterPro" id="IPR038268">
    <property type="entry name" value="RHH_sf"/>
</dbReference>
<sequence length="79" mass="8493">MEKHSLVISGHRTSVSLEAAFWRHFVAIAEARGVSVNRLASDIDARRSGNLSSAIRVFVLDAVARDSWDIPEGDGTGSA</sequence>
<evidence type="ECO:0000313" key="3">
    <source>
        <dbReference type="Proteomes" id="UP000193200"/>
    </source>
</evidence>
<protein>
    <recommendedName>
        <fullName evidence="1">Ribbon-helix-helix domain-containing protein</fullName>
    </recommendedName>
</protein>
<keyword evidence="3" id="KW-1185">Reference proteome</keyword>
<dbReference type="OrthoDB" id="7477016at2"/>
<proteinExistence type="predicted"/>
<dbReference type="Proteomes" id="UP000193200">
    <property type="component" value="Unassembled WGS sequence"/>
</dbReference>
<dbReference type="InterPro" id="IPR027373">
    <property type="entry name" value="RHH_dom"/>
</dbReference>